<organism evidence="2 3">
    <name type="scientific">Brachybacterium rhamnosum</name>
    <dbReference type="NCBI Taxonomy" id="173361"/>
    <lineage>
        <taxon>Bacteria</taxon>
        <taxon>Bacillati</taxon>
        <taxon>Actinomycetota</taxon>
        <taxon>Actinomycetes</taxon>
        <taxon>Micrococcales</taxon>
        <taxon>Dermabacteraceae</taxon>
        <taxon>Brachybacterium</taxon>
    </lineage>
</organism>
<reference evidence="3" key="1">
    <citation type="journal article" date="2019" name="Int. J. Syst. Evol. Microbiol.">
        <title>The Global Catalogue of Microorganisms (GCM) 10K type strain sequencing project: providing services to taxonomists for standard genome sequencing and annotation.</title>
        <authorList>
            <consortium name="The Broad Institute Genomics Platform"/>
            <consortium name="The Broad Institute Genome Sequencing Center for Infectious Disease"/>
            <person name="Wu L."/>
            <person name="Ma J."/>
        </authorList>
    </citation>
    <scope>NUCLEOTIDE SEQUENCE [LARGE SCALE GENOMIC DNA]</scope>
    <source>
        <strain evidence="3">JCM 11650</strain>
    </source>
</reference>
<proteinExistence type="predicted"/>
<dbReference type="Pfam" id="PF01593">
    <property type="entry name" value="Amino_oxidase"/>
    <property type="match status" value="1"/>
</dbReference>
<dbReference type="RefSeq" id="WP_343904298.1">
    <property type="nucleotide sequence ID" value="NZ_BAAAIS010000002.1"/>
</dbReference>
<evidence type="ECO:0000259" key="1">
    <source>
        <dbReference type="Pfam" id="PF01593"/>
    </source>
</evidence>
<name>A0ABW4Q056_9MICO</name>
<protein>
    <submittedName>
        <fullName evidence="2">Protoporphyrinogen/coproporphyrinogen oxidase</fullName>
    </submittedName>
</protein>
<dbReference type="InterPro" id="IPR002937">
    <property type="entry name" value="Amino_oxidase"/>
</dbReference>
<dbReference type="InterPro" id="IPR050464">
    <property type="entry name" value="Zeta_carotene_desat/Oxidored"/>
</dbReference>
<dbReference type="SUPFAM" id="SSF54373">
    <property type="entry name" value="FAD-linked reductases, C-terminal domain"/>
    <property type="match status" value="1"/>
</dbReference>
<dbReference type="Gene3D" id="1.10.3110.10">
    <property type="entry name" value="protoporphyrinogen ix oxidase, domain 3"/>
    <property type="match status" value="1"/>
</dbReference>
<evidence type="ECO:0000313" key="3">
    <source>
        <dbReference type="Proteomes" id="UP001597280"/>
    </source>
</evidence>
<dbReference type="PANTHER" id="PTHR42923:SF3">
    <property type="entry name" value="PROTOPORPHYRINOGEN OXIDASE"/>
    <property type="match status" value="1"/>
</dbReference>
<accession>A0ABW4Q056</accession>
<gene>
    <name evidence="2" type="ORF">ACFSDA_08420</name>
</gene>
<keyword evidence="3" id="KW-1185">Reference proteome</keyword>
<evidence type="ECO:0000313" key="2">
    <source>
        <dbReference type="EMBL" id="MFD1835101.1"/>
    </source>
</evidence>
<dbReference type="SUPFAM" id="SSF51905">
    <property type="entry name" value="FAD/NAD(P)-binding domain"/>
    <property type="match status" value="1"/>
</dbReference>
<dbReference type="Gene3D" id="3.90.660.20">
    <property type="entry name" value="Protoporphyrinogen oxidase, mitochondrial, domain 2"/>
    <property type="match status" value="1"/>
</dbReference>
<sequence length="504" mass="50204">MTVQGQVAGRTREARTVVVGGGLAGLLAARSAARAGRSVLLLEAGPALGGAIAAGHVAGVPLSTGAEAYSVAGGHVDALLGELGLDGSAPDAAGSPTVVTPRSGLGSRIVSDAGTHPAPSGSVLGVPSRPLARDARAVLGLVGSLRAALEPLLPARIGSRPGASVDAVIRARCGARVAERLVAPIVGGVHSADPRTLELASASQPLAAGLARHGSLTAAVRAITAESARRGSPGTRVRSLAPTMGALPEALAAEIRAHGGEIRTEAPVRRISRKADGGWTVALGTESVSAEELVLAVPPDTARDLLAEAAPTLSAAIPQAPAAAVRLVALVVDAPALDAFPAGTGALVAPGTVGAAGRSGVRAKALTHVSAKWEHVQAAARAALPEARSPHVLRLSYGRPGEILPDPSGIVDLAIADASVILGTPLRREDLLGSAVIDWDRAMRQARPGHAEALAEVTALLARPEHAGLDLAGTWRAGTGIAAIIRASKPTSSTTPTTAEGNPS</sequence>
<dbReference type="Gene3D" id="3.50.50.60">
    <property type="entry name" value="FAD/NAD(P)-binding domain"/>
    <property type="match status" value="1"/>
</dbReference>
<comment type="caution">
    <text evidence="2">The sequence shown here is derived from an EMBL/GenBank/DDBJ whole genome shotgun (WGS) entry which is preliminary data.</text>
</comment>
<dbReference type="PANTHER" id="PTHR42923">
    <property type="entry name" value="PROTOPORPHYRINOGEN OXIDASE"/>
    <property type="match status" value="1"/>
</dbReference>
<dbReference type="Proteomes" id="UP001597280">
    <property type="component" value="Unassembled WGS sequence"/>
</dbReference>
<feature type="domain" description="Amine oxidase" evidence="1">
    <location>
        <begin position="23"/>
        <end position="335"/>
    </location>
</feature>
<dbReference type="EMBL" id="JBHUFL010000002">
    <property type="protein sequence ID" value="MFD1835101.1"/>
    <property type="molecule type" value="Genomic_DNA"/>
</dbReference>
<dbReference type="InterPro" id="IPR036188">
    <property type="entry name" value="FAD/NAD-bd_sf"/>
</dbReference>